<dbReference type="EMBL" id="QBIU01000001">
    <property type="protein sequence ID" value="MWV70058.1"/>
    <property type="molecule type" value="Genomic_DNA"/>
</dbReference>
<reference evidence="1 2" key="1">
    <citation type="submission" date="2019-12" db="EMBL/GenBank/DDBJ databases">
        <title>Multi-Generational Helicobacter saguini Isolates.</title>
        <authorList>
            <person name="Mannion A."/>
            <person name="Shen Z."/>
            <person name="Fox J.G."/>
        </authorList>
    </citation>
    <scope>NUCLEOTIDE SEQUENCE [LARGE SCALE GENOMIC DNA]</scope>
    <source>
        <strain evidence="2">16-048 (F4)</strain>
    </source>
</reference>
<evidence type="ECO:0000313" key="1">
    <source>
        <dbReference type="EMBL" id="MWV70058.1"/>
    </source>
</evidence>
<name>A0A6B0HVQ0_9HELI</name>
<evidence type="ECO:0000313" key="2">
    <source>
        <dbReference type="Proteomes" id="UP000477070"/>
    </source>
</evidence>
<accession>A0A6B0HVQ0</accession>
<dbReference type="RefSeq" id="WP_160662263.1">
    <property type="nucleotide sequence ID" value="NZ_JRMP02000024.1"/>
</dbReference>
<proteinExistence type="predicted"/>
<sequence>MIGLQDSTFCFHNMVLSIYRLTAMFISPCIHTKFAATLKMVYRKKNTYACVSLFVAFEKIAKGGLTPKKRAI</sequence>
<dbReference type="Proteomes" id="UP000477070">
    <property type="component" value="Unassembled WGS sequence"/>
</dbReference>
<organism evidence="1 2">
    <name type="scientific">Helicobacter saguini</name>
    <dbReference type="NCBI Taxonomy" id="1548018"/>
    <lineage>
        <taxon>Bacteria</taxon>
        <taxon>Pseudomonadati</taxon>
        <taxon>Campylobacterota</taxon>
        <taxon>Epsilonproteobacteria</taxon>
        <taxon>Campylobacterales</taxon>
        <taxon>Helicobacteraceae</taxon>
        <taxon>Helicobacter</taxon>
    </lineage>
</organism>
<dbReference type="AlphaFoldDB" id="A0A6B0HVQ0"/>
<gene>
    <name evidence="1" type="ORF">DCO61_08615</name>
</gene>
<comment type="caution">
    <text evidence="1">The sequence shown here is derived from an EMBL/GenBank/DDBJ whole genome shotgun (WGS) entry which is preliminary data.</text>
</comment>
<protein>
    <submittedName>
        <fullName evidence="1">Uncharacterized protein</fullName>
    </submittedName>
</protein>